<dbReference type="Proteomes" id="UP000053144">
    <property type="component" value="Chromosome 3"/>
</dbReference>
<accession>A0A0L9U2Q1</accession>
<sequence length="71" mass="8510">MKQRAMNIKISMNKSGQPNFNVQEGEIRHMMKRMQNHKKSKPLVLSDEFVGKEFEDNVKKMWKLYLLPRNC</sequence>
<dbReference type="AlphaFoldDB" id="A0A0L9U2Q1"/>
<dbReference type="Gramene" id="KOM36689">
    <property type="protein sequence ID" value="KOM36689"/>
    <property type="gene ID" value="LR48_Vigan03g007000"/>
</dbReference>
<protein>
    <submittedName>
        <fullName evidence="2">Uncharacterized protein</fullName>
    </submittedName>
</protein>
<proteinExistence type="predicted"/>
<reference evidence="3" key="1">
    <citation type="journal article" date="2015" name="Proc. Natl. Acad. Sci. U.S.A.">
        <title>Genome sequencing of adzuki bean (Vigna angularis) provides insight into high starch and low fat accumulation and domestication.</title>
        <authorList>
            <person name="Yang K."/>
            <person name="Tian Z."/>
            <person name="Chen C."/>
            <person name="Luo L."/>
            <person name="Zhao B."/>
            <person name="Wang Z."/>
            <person name="Yu L."/>
            <person name="Li Y."/>
            <person name="Sun Y."/>
            <person name="Li W."/>
            <person name="Chen Y."/>
            <person name="Li Y."/>
            <person name="Zhang Y."/>
            <person name="Ai D."/>
            <person name="Zhao J."/>
            <person name="Shang C."/>
            <person name="Ma Y."/>
            <person name="Wu B."/>
            <person name="Wang M."/>
            <person name="Gao L."/>
            <person name="Sun D."/>
            <person name="Zhang P."/>
            <person name="Guo F."/>
            <person name="Wang W."/>
            <person name="Li Y."/>
            <person name="Wang J."/>
            <person name="Varshney R.K."/>
            <person name="Wang J."/>
            <person name="Ling H.Q."/>
            <person name="Wan P."/>
        </authorList>
    </citation>
    <scope>NUCLEOTIDE SEQUENCE</scope>
    <source>
        <strain evidence="3">cv. Jingnong 6</strain>
    </source>
</reference>
<feature type="region of interest" description="Disordered" evidence="1">
    <location>
        <begin position="1"/>
        <end position="21"/>
    </location>
</feature>
<name>A0A0L9U2Q1_PHAAN</name>
<evidence type="ECO:0000313" key="2">
    <source>
        <dbReference type="EMBL" id="KOM36689.1"/>
    </source>
</evidence>
<feature type="compositionally biased region" description="Polar residues" evidence="1">
    <location>
        <begin position="10"/>
        <end position="21"/>
    </location>
</feature>
<evidence type="ECO:0000313" key="3">
    <source>
        <dbReference type="Proteomes" id="UP000053144"/>
    </source>
</evidence>
<gene>
    <name evidence="2" type="ORF">LR48_Vigan03g007000</name>
</gene>
<evidence type="ECO:0000256" key="1">
    <source>
        <dbReference type="SAM" id="MobiDB-lite"/>
    </source>
</evidence>
<dbReference type="EMBL" id="CM003373">
    <property type="protein sequence ID" value="KOM36689.1"/>
    <property type="molecule type" value="Genomic_DNA"/>
</dbReference>
<organism evidence="2 3">
    <name type="scientific">Phaseolus angularis</name>
    <name type="common">Azuki bean</name>
    <name type="synonym">Vigna angularis</name>
    <dbReference type="NCBI Taxonomy" id="3914"/>
    <lineage>
        <taxon>Eukaryota</taxon>
        <taxon>Viridiplantae</taxon>
        <taxon>Streptophyta</taxon>
        <taxon>Embryophyta</taxon>
        <taxon>Tracheophyta</taxon>
        <taxon>Spermatophyta</taxon>
        <taxon>Magnoliopsida</taxon>
        <taxon>eudicotyledons</taxon>
        <taxon>Gunneridae</taxon>
        <taxon>Pentapetalae</taxon>
        <taxon>rosids</taxon>
        <taxon>fabids</taxon>
        <taxon>Fabales</taxon>
        <taxon>Fabaceae</taxon>
        <taxon>Papilionoideae</taxon>
        <taxon>50 kb inversion clade</taxon>
        <taxon>NPAAA clade</taxon>
        <taxon>indigoferoid/millettioid clade</taxon>
        <taxon>Phaseoleae</taxon>
        <taxon>Vigna</taxon>
    </lineage>
</organism>